<gene>
    <name evidence="2" type="primary">faah2a</name>
    <name evidence="2" type="ORF">TNCT_133581</name>
</gene>
<dbReference type="PANTHER" id="PTHR43372">
    <property type="entry name" value="FATTY-ACID AMIDE HYDROLASE"/>
    <property type="match status" value="1"/>
</dbReference>
<comment type="caution">
    <text evidence="2">The sequence shown here is derived from an EMBL/GenBank/DDBJ whole genome shotgun (WGS) entry which is preliminary data.</text>
</comment>
<dbReference type="InterPro" id="IPR052739">
    <property type="entry name" value="FAAH2"/>
</dbReference>
<dbReference type="GO" id="GO:0012505">
    <property type="term" value="C:endomembrane system"/>
    <property type="evidence" value="ECO:0007669"/>
    <property type="project" value="TreeGrafter"/>
</dbReference>
<dbReference type="SUPFAM" id="SSF75304">
    <property type="entry name" value="Amidase signature (AS) enzymes"/>
    <property type="match status" value="1"/>
</dbReference>
<evidence type="ECO:0000313" key="2">
    <source>
        <dbReference type="EMBL" id="GFQ96740.1"/>
    </source>
</evidence>
<evidence type="ECO:0000313" key="3">
    <source>
        <dbReference type="Proteomes" id="UP000887116"/>
    </source>
</evidence>
<keyword evidence="2" id="KW-0378">Hydrolase</keyword>
<feature type="domain" description="Amidase" evidence="1">
    <location>
        <begin position="74"/>
        <end position="253"/>
    </location>
</feature>
<dbReference type="EMBL" id="BMAO01014737">
    <property type="protein sequence ID" value="GFQ96740.1"/>
    <property type="molecule type" value="Genomic_DNA"/>
</dbReference>
<reference evidence="2" key="1">
    <citation type="submission" date="2020-07" db="EMBL/GenBank/DDBJ databases">
        <title>Multicomponent nature underlies the extraordinary mechanical properties of spider dragline silk.</title>
        <authorList>
            <person name="Kono N."/>
            <person name="Nakamura H."/>
            <person name="Mori M."/>
            <person name="Yoshida Y."/>
            <person name="Ohtoshi R."/>
            <person name="Malay A.D."/>
            <person name="Moran D.A.P."/>
            <person name="Tomita M."/>
            <person name="Numata K."/>
            <person name="Arakawa K."/>
        </authorList>
    </citation>
    <scope>NUCLEOTIDE SEQUENCE</scope>
</reference>
<name>A0A8X6L3U8_TRICU</name>
<dbReference type="Proteomes" id="UP000887116">
    <property type="component" value="Unassembled WGS sequence"/>
</dbReference>
<sequence>TSNSLKSSFHHDEKCYVSDSGIHFHFVRNITHFLLAVWFGGKGKTVPPVENPLLLKSATKLAEEIREVKIKCVDVIEAYIERISVVDPYINATVERSIDVALKEAREVDSLVASGKYTKEHLAAEKPLLGVPFSVKLLFKVKGYLNTAGCRYFENLRATKDADCVALFKEAGAIVIATTNVPELAMNFETVNYLYGRTKNPYDANRVPGGSSGGESSLIGAGGSVIGLGNDLIGSVRHPAHFCGIFSHKSTHGINIFVFVFIKMSRLRLLSVIVKILLS</sequence>
<proteinExistence type="predicted"/>
<dbReference type="GO" id="GO:0016787">
    <property type="term" value="F:hydrolase activity"/>
    <property type="evidence" value="ECO:0007669"/>
    <property type="project" value="UniProtKB-KW"/>
</dbReference>
<evidence type="ECO:0000259" key="1">
    <source>
        <dbReference type="Pfam" id="PF01425"/>
    </source>
</evidence>
<keyword evidence="3" id="KW-1185">Reference proteome</keyword>
<dbReference type="AlphaFoldDB" id="A0A8X6L3U8"/>
<dbReference type="Gene3D" id="3.90.1300.10">
    <property type="entry name" value="Amidase signature (AS) domain"/>
    <property type="match status" value="1"/>
</dbReference>
<accession>A0A8X6L3U8</accession>
<dbReference type="InterPro" id="IPR036928">
    <property type="entry name" value="AS_sf"/>
</dbReference>
<organism evidence="2 3">
    <name type="scientific">Trichonephila clavata</name>
    <name type="common">Joro spider</name>
    <name type="synonym">Nephila clavata</name>
    <dbReference type="NCBI Taxonomy" id="2740835"/>
    <lineage>
        <taxon>Eukaryota</taxon>
        <taxon>Metazoa</taxon>
        <taxon>Ecdysozoa</taxon>
        <taxon>Arthropoda</taxon>
        <taxon>Chelicerata</taxon>
        <taxon>Arachnida</taxon>
        <taxon>Araneae</taxon>
        <taxon>Araneomorphae</taxon>
        <taxon>Entelegynae</taxon>
        <taxon>Araneoidea</taxon>
        <taxon>Nephilidae</taxon>
        <taxon>Trichonephila</taxon>
    </lineage>
</organism>
<dbReference type="InterPro" id="IPR023631">
    <property type="entry name" value="Amidase_dom"/>
</dbReference>
<dbReference type="OrthoDB" id="6433976at2759"/>
<dbReference type="Pfam" id="PF01425">
    <property type="entry name" value="Amidase"/>
    <property type="match status" value="1"/>
</dbReference>
<protein>
    <submittedName>
        <fullName evidence="2">Fatty-acid amide hydrolase 2-A</fullName>
    </submittedName>
</protein>
<dbReference type="PANTHER" id="PTHR43372:SF4">
    <property type="entry name" value="FATTY-ACID AMIDE HYDROLASE 2"/>
    <property type="match status" value="1"/>
</dbReference>
<feature type="non-terminal residue" evidence="2">
    <location>
        <position position="1"/>
    </location>
</feature>